<organism evidence="27 28">
    <name type="scientific">Varroa destructor</name>
    <name type="common">Honeybee mite</name>
    <dbReference type="NCBI Taxonomy" id="109461"/>
    <lineage>
        <taxon>Eukaryota</taxon>
        <taxon>Metazoa</taxon>
        <taxon>Ecdysozoa</taxon>
        <taxon>Arthropoda</taxon>
        <taxon>Chelicerata</taxon>
        <taxon>Arachnida</taxon>
        <taxon>Acari</taxon>
        <taxon>Parasitiformes</taxon>
        <taxon>Mesostigmata</taxon>
        <taxon>Gamasina</taxon>
        <taxon>Dermanyssoidea</taxon>
        <taxon>Varroidae</taxon>
        <taxon>Varroa</taxon>
    </lineage>
</organism>
<evidence type="ECO:0000256" key="13">
    <source>
        <dbReference type="ARBA" id="ARBA00037929"/>
    </source>
</evidence>
<comment type="catalytic activity">
    <reaction evidence="16">
        <text>17beta-hydroxy-5alpha-androstan-3-one + NAD(+) = 5alpha-androstan-3,17-dione + NADH + H(+)</text>
        <dbReference type="Rhea" id="RHEA:41992"/>
        <dbReference type="ChEBI" id="CHEBI:15378"/>
        <dbReference type="ChEBI" id="CHEBI:15994"/>
        <dbReference type="ChEBI" id="CHEBI:16330"/>
        <dbReference type="ChEBI" id="CHEBI:57540"/>
        <dbReference type="ChEBI" id="CHEBI:57945"/>
    </reaction>
    <physiologicalReaction direction="left-to-right" evidence="16">
        <dbReference type="Rhea" id="RHEA:41993"/>
    </physiologicalReaction>
</comment>
<dbReference type="EC" id="1.1.1.n12" evidence="4"/>
<dbReference type="EC" id="1.1.1.239" evidence="19"/>
<dbReference type="InterPro" id="IPR002347">
    <property type="entry name" value="SDR_fam"/>
</dbReference>
<accession>A0A7M7J6X2</accession>
<dbReference type="Pfam" id="PF13561">
    <property type="entry name" value="adh_short_C2"/>
    <property type="match status" value="1"/>
</dbReference>
<evidence type="ECO:0000256" key="8">
    <source>
        <dbReference type="ARBA" id="ARBA00023002"/>
    </source>
</evidence>
<dbReference type="GO" id="GO:0005759">
    <property type="term" value="C:mitochondrial matrix"/>
    <property type="evidence" value="ECO:0007669"/>
    <property type="project" value="UniProtKB-SubCell"/>
</dbReference>
<dbReference type="RefSeq" id="XP_022647680.1">
    <property type="nucleotide sequence ID" value="XM_022791945.1"/>
</dbReference>
<keyword evidence="8" id="KW-0560">Oxidoreductase</keyword>
<feature type="domain" description="Ketoreductase" evidence="26">
    <location>
        <begin position="11"/>
        <end position="195"/>
    </location>
</feature>
<evidence type="ECO:0000256" key="1">
    <source>
        <dbReference type="ARBA" id="ARBA00004305"/>
    </source>
</evidence>
<dbReference type="FunCoup" id="A0A7M7J6X2">
    <property type="interactions" value="628"/>
</dbReference>
<keyword evidence="10" id="KW-0443">Lipid metabolism</keyword>
<comment type="similarity">
    <text evidence="3">Belongs to the short-chain dehydrogenases/reductases (SDR) family.</text>
</comment>
<evidence type="ECO:0000256" key="7">
    <source>
        <dbReference type="ARBA" id="ARBA00022832"/>
    </source>
</evidence>
<dbReference type="AlphaFoldDB" id="A0A7M7J6X2"/>
<comment type="catalytic activity">
    <reaction evidence="14">
        <text>17beta-estradiol + NAD(+) = estrone + NADH + H(+)</text>
        <dbReference type="Rhea" id="RHEA:24612"/>
        <dbReference type="ChEBI" id="CHEBI:15378"/>
        <dbReference type="ChEBI" id="CHEBI:16469"/>
        <dbReference type="ChEBI" id="CHEBI:17263"/>
        <dbReference type="ChEBI" id="CHEBI:57540"/>
        <dbReference type="ChEBI" id="CHEBI:57945"/>
        <dbReference type="EC" id="1.1.1.62"/>
    </reaction>
    <physiologicalReaction direction="left-to-right" evidence="14">
        <dbReference type="Rhea" id="RHEA:24613"/>
    </physiologicalReaction>
    <physiologicalReaction direction="right-to-left" evidence="14">
        <dbReference type="Rhea" id="RHEA:24614"/>
    </physiologicalReaction>
</comment>
<dbReference type="Gene3D" id="3.40.50.720">
    <property type="entry name" value="NAD(P)-binding Rossmann-like Domain"/>
    <property type="match status" value="1"/>
</dbReference>
<evidence type="ECO:0000256" key="22">
    <source>
        <dbReference type="ARBA" id="ARBA00081419"/>
    </source>
</evidence>
<evidence type="ECO:0000256" key="18">
    <source>
        <dbReference type="ARBA" id="ARBA00065174"/>
    </source>
</evidence>
<comment type="pathway">
    <text evidence="2">Lipid metabolism; fatty acid biosynthesis.</text>
</comment>
<dbReference type="InParanoid" id="A0A7M7J6X2"/>
<evidence type="ECO:0000256" key="12">
    <source>
        <dbReference type="ARBA" id="ARBA00023160"/>
    </source>
</evidence>
<evidence type="ECO:0000313" key="28">
    <source>
        <dbReference type="Proteomes" id="UP000594260"/>
    </source>
</evidence>
<dbReference type="PROSITE" id="PS00061">
    <property type="entry name" value="ADH_SHORT"/>
    <property type="match status" value="1"/>
</dbReference>
<keyword evidence="5" id="KW-0444">Lipid biosynthesis</keyword>
<keyword evidence="11" id="KW-0496">Mitochondrion</keyword>
<dbReference type="NCBIfam" id="NF009466">
    <property type="entry name" value="PRK12826.1-2"/>
    <property type="match status" value="1"/>
</dbReference>
<dbReference type="OrthoDB" id="8123394at2759"/>
<dbReference type="OMA" id="LFGVQCD"/>
<dbReference type="GO" id="GO:0008210">
    <property type="term" value="P:estrogen metabolic process"/>
    <property type="evidence" value="ECO:0007669"/>
    <property type="project" value="UniProtKB-ARBA"/>
</dbReference>
<dbReference type="PRINTS" id="PR00080">
    <property type="entry name" value="SDRFAMILY"/>
</dbReference>
<reference evidence="27" key="1">
    <citation type="submission" date="2021-01" db="UniProtKB">
        <authorList>
            <consortium name="EnsemblMetazoa"/>
        </authorList>
    </citation>
    <scope>IDENTIFICATION</scope>
</reference>
<dbReference type="GO" id="GO:0006633">
    <property type="term" value="P:fatty acid biosynthetic process"/>
    <property type="evidence" value="ECO:0007669"/>
    <property type="project" value="UniProtKB-KW"/>
</dbReference>
<evidence type="ECO:0000256" key="3">
    <source>
        <dbReference type="ARBA" id="ARBA00006484"/>
    </source>
</evidence>
<dbReference type="GO" id="GO:0048038">
    <property type="term" value="F:quinone binding"/>
    <property type="evidence" value="ECO:0007669"/>
    <property type="project" value="TreeGrafter"/>
</dbReference>
<evidence type="ECO:0000256" key="16">
    <source>
        <dbReference type="ARBA" id="ARBA00050435"/>
    </source>
</evidence>
<keyword evidence="12" id="KW-0275">Fatty acid biosynthesis</keyword>
<evidence type="ECO:0000256" key="5">
    <source>
        <dbReference type="ARBA" id="ARBA00022516"/>
    </source>
</evidence>
<comment type="pathway">
    <text evidence="13">Steroid biosynthesis; estrogen biosynthesis.</text>
</comment>
<dbReference type="GO" id="GO:0004303">
    <property type="term" value="F:estradiol 17-beta-dehydrogenase [NAD(P)+] activity"/>
    <property type="evidence" value="ECO:0007669"/>
    <property type="project" value="UniProtKB-EC"/>
</dbReference>
<keyword evidence="6" id="KW-0597">Phosphoprotein</keyword>
<keyword evidence="28" id="KW-1185">Reference proteome</keyword>
<evidence type="ECO:0000256" key="4">
    <source>
        <dbReference type="ARBA" id="ARBA00012456"/>
    </source>
</evidence>
<dbReference type="FunFam" id="3.40.50.720:FF:000231">
    <property type="entry name" value="Estradiol 17-beta-dehydrogenase 8"/>
    <property type="match status" value="1"/>
</dbReference>
<evidence type="ECO:0000256" key="15">
    <source>
        <dbReference type="ARBA" id="ARBA00050232"/>
    </source>
</evidence>
<sequence>MAISAASLAGRIALVTGGASGIGRAVCVAFAQEGARCVVADRNISDAQRTQHILEKAHDGEHSAIEMDVSNSHSVSSGFIRLKELQSRPADIIVNCAGITSDGFLLNMTETMFDEVIKINLKGTFLVTQQGAKEMVAAQLPGSIVNISSIMGKTGNIGQTNYAASKAGVVGFTKSAAQELAKFNIRCNAVMPGLIDTPMITTVPEKITKLVVDKIPLRRKGSPEEVAEVVRFLASNESSYVTGGVIEVTGGLFM</sequence>
<dbReference type="PANTHER" id="PTHR42760">
    <property type="entry name" value="SHORT-CHAIN DEHYDROGENASES/REDUCTASES FAMILY MEMBER"/>
    <property type="match status" value="1"/>
</dbReference>
<dbReference type="KEGG" id="vde:111244645"/>
<dbReference type="PANTHER" id="PTHR42760:SF83">
    <property type="entry name" value="(3R)-3-HYDROXYACYL-COA DEHYDROGENASE"/>
    <property type="match status" value="1"/>
</dbReference>
<evidence type="ECO:0000256" key="6">
    <source>
        <dbReference type="ARBA" id="ARBA00022553"/>
    </source>
</evidence>
<dbReference type="GeneID" id="111244645"/>
<keyword evidence="9" id="KW-0520">NAD</keyword>
<evidence type="ECO:0000259" key="26">
    <source>
        <dbReference type="SMART" id="SM00822"/>
    </source>
</evidence>
<evidence type="ECO:0000256" key="2">
    <source>
        <dbReference type="ARBA" id="ARBA00005194"/>
    </source>
</evidence>
<evidence type="ECO:0000313" key="27">
    <source>
        <dbReference type="EnsemblMetazoa" id="XP_022647680"/>
    </source>
</evidence>
<comment type="catalytic activity">
    <reaction evidence="15">
        <text>testosterone + NAD(+) = androst-4-ene-3,17-dione + NADH + H(+)</text>
        <dbReference type="Rhea" id="RHEA:14929"/>
        <dbReference type="ChEBI" id="CHEBI:15378"/>
        <dbReference type="ChEBI" id="CHEBI:16422"/>
        <dbReference type="ChEBI" id="CHEBI:17347"/>
        <dbReference type="ChEBI" id="CHEBI:57540"/>
        <dbReference type="ChEBI" id="CHEBI:57945"/>
        <dbReference type="EC" id="1.1.1.239"/>
    </reaction>
    <physiologicalReaction direction="left-to-right" evidence="15">
        <dbReference type="Rhea" id="RHEA:14930"/>
    </physiologicalReaction>
</comment>
<evidence type="ECO:0000256" key="11">
    <source>
        <dbReference type="ARBA" id="ARBA00023128"/>
    </source>
</evidence>
<dbReference type="GO" id="GO:0047035">
    <property type="term" value="F:testosterone dehydrogenase (NAD+) activity"/>
    <property type="evidence" value="ECO:0007669"/>
    <property type="project" value="UniProtKB-EC"/>
</dbReference>
<dbReference type="InterPro" id="IPR020904">
    <property type="entry name" value="Sc_DH/Rdtase_CS"/>
</dbReference>
<name>A0A7M7J6X2_VARDE</name>
<evidence type="ECO:0000256" key="17">
    <source>
        <dbReference type="ARBA" id="ARBA00052680"/>
    </source>
</evidence>
<dbReference type="SUPFAM" id="SSF51735">
    <property type="entry name" value="NAD(P)-binding Rossmann-fold domains"/>
    <property type="match status" value="1"/>
</dbReference>
<dbReference type="SMART" id="SM00822">
    <property type="entry name" value="PKS_KR"/>
    <property type="match status" value="1"/>
</dbReference>
<evidence type="ECO:0000256" key="10">
    <source>
        <dbReference type="ARBA" id="ARBA00023098"/>
    </source>
</evidence>
<comment type="subcellular location">
    <subcellularLocation>
        <location evidence="1">Mitochondrion matrix</location>
    </subcellularLocation>
</comment>
<proteinExistence type="inferred from homology"/>
<evidence type="ECO:0000256" key="21">
    <source>
        <dbReference type="ARBA" id="ARBA00077835"/>
    </source>
</evidence>
<comment type="subunit">
    <text evidence="18">Heterotetramer with CBR4; contains two molecules of HSD17B8 and CBR4.</text>
</comment>
<evidence type="ECO:0000256" key="24">
    <source>
        <dbReference type="ARBA" id="ARBA00083097"/>
    </source>
</evidence>
<protein>
    <recommendedName>
        <fullName evidence="20">(3R)-3-hydroxyacyl-CoA dehydrogenase</fullName>
        <ecNumber evidence="19">1.1.1.239</ecNumber>
        <ecNumber evidence="4">1.1.1.n12</ecNumber>
    </recommendedName>
    <alternativeName>
        <fullName evidence="22">17-beta-hydroxysteroid dehydrogenase 8</fullName>
    </alternativeName>
    <alternativeName>
        <fullName evidence="21">3-ketoacyl-[acyl-carrier-protein] reductase alpha subunit</fullName>
    </alternativeName>
    <alternativeName>
        <fullName evidence="24">3-oxoacyl-[acyl-carrier-protein] reductase</fullName>
    </alternativeName>
    <alternativeName>
        <fullName evidence="25">Estradiol 17-beta-dehydrogenase 8</fullName>
    </alternativeName>
    <alternativeName>
        <fullName evidence="23">Testosterone 17-beta-dehydrogenase 8</fullName>
    </alternativeName>
</protein>
<evidence type="ECO:0000256" key="23">
    <source>
        <dbReference type="ARBA" id="ARBA00081936"/>
    </source>
</evidence>
<evidence type="ECO:0000256" key="25">
    <source>
        <dbReference type="ARBA" id="ARBA00083258"/>
    </source>
</evidence>
<dbReference type="InterPro" id="IPR057326">
    <property type="entry name" value="KR_dom"/>
</dbReference>
<dbReference type="InterPro" id="IPR036291">
    <property type="entry name" value="NAD(P)-bd_dom_sf"/>
</dbReference>
<comment type="catalytic activity">
    <reaction evidence="17">
        <text>a (3R)-3-hydroxyacyl-CoA + NAD(+) = a 3-oxoacyl-CoA + NADH + H(+)</text>
        <dbReference type="Rhea" id="RHEA:32711"/>
        <dbReference type="ChEBI" id="CHEBI:15378"/>
        <dbReference type="ChEBI" id="CHEBI:57319"/>
        <dbReference type="ChEBI" id="CHEBI:57540"/>
        <dbReference type="ChEBI" id="CHEBI:57945"/>
        <dbReference type="ChEBI" id="CHEBI:90726"/>
        <dbReference type="EC" id="1.1.1.n12"/>
    </reaction>
    <physiologicalReaction direction="left-to-right" evidence="17">
        <dbReference type="Rhea" id="RHEA:32712"/>
    </physiologicalReaction>
</comment>
<evidence type="ECO:0000256" key="20">
    <source>
        <dbReference type="ARBA" id="ARBA00070911"/>
    </source>
</evidence>
<evidence type="ECO:0000256" key="9">
    <source>
        <dbReference type="ARBA" id="ARBA00023027"/>
    </source>
</evidence>
<dbReference type="Proteomes" id="UP000594260">
    <property type="component" value="Unplaced"/>
</dbReference>
<keyword evidence="7" id="KW-0276">Fatty acid metabolism</keyword>
<dbReference type="PRINTS" id="PR00081">
    <property type="entry name" value="GDHRDH"/>
</dbReference>
<evidence type="ECO:0000256" key="19">
    <source>
        <dbReference type="ARBA" id="ARBA00066822"/>
    </source>
</evidence>
<dbReference type="EnsemblMetazoa" id="XM_022791945">
    <property type="protein sequence ID" value="XP_022647680"/>
    <property type="gene ID" value="LOC111244645"/>
</dbReference>
<evidence type="ECO:0000256" key="14">
    <source>
        <dbReference type="ARBA" id="ARBA00049069"/>
    </source>
</evidence>